<dbReference type="AlphaFoldDB" id="A0A1J4MXF2"/>
<evidence type="ECO:0000256" key="5">
    <source>
        <dbReference type="ARBA" id="ARBA00022840"/>
    </source>
</evidence>
<evidence type="ECO:0000313" key="10">
    <source>
        <dbReference type="EMBL" id="OIJ24012.1"/>
    </source>
</evidence>
<dbReference type="Proteomes" id="UP000033772">
    <property type="component" value="Unassembled WGS sequence"/>
</dbReference>
<dbReference type="InterPro" id="IPR013449">
    <property type="entry name" value="Rhamnulokinase"/>
</dbReference>
<comment type="caution">
    <text evidence="10">The sequence shown here is derived from an EMBL/GenBank/DDBJ whole genome shotgun (WGS) entry which is preliminary data.</text>
</comment>
<dbReference type="InterPro" id="IPR018485">
    <property type="entry name" value="FGGY_C"/>
</dbReference>
<evidence type="ECO:0000256" key="6">
    <source>
        <dbReference type="ARBA" id="ARBA00023157"/>
    </source>
</evidence>
<dbReference type="PANTHER" id="PTHR10196">
    <property type="entry name" value="SUGAR KINASE"/>
    <property type="match status" value="1"/>
</dbReference>
<sequence length="500" mass="53401">MSKHVRVAAVDLGATSGRVMSGRIGGHRVELDELHRFPNAAVRVRGSLFWDVLDIHREVLAGIREAARTGPLDGVGIDSWAIDHGFLDHDGQLLGQVFSHRDARVEGIAEKVVAQIGAATLYGITGIQQLPFNTIYQLVAARGTSALDSAETMLLLPDLLGYWLTGAIGAERTNASTTQLYDVRRGTWVLDLCQELGLPGGILPPLRDPGSLLGPLLPDVADELGVSTDVPVVAVGSHDTASAVVAVPAEARDFAYISSGTWSLVGLELDRPVLTEDARLADFTNEVGVDGTIRFLKNVMGLWVLSESLRSWRERSYRDAELHALLAAAAELEPLRTVVDINDPRLLFPSTSADPMPERIAALATESDEAIPHSPAAVTRCILDSLAVAYRRHVRTAAALAGTSPAVVHVVGGGSQNELLCQLTADACGLPVLAGPVEAAALGNVLIQGRSLGADLPDLPAMRDLVRRSYDVRRFEPRDGLDWAAAEARISDLIDKKAPT</sequence>
<comment type="similarity">
    <text evidence="1">Belongs to the FGGY kinase family.</text>
</comment>
<dbReference type="InterPro" id="IPR018484">
    <property type="entry name" value="FGGY_N"/>
</dbReference>
<dbReference type="GO" id="GO:0004370">
    <property type="term" value="F:glycerol kinase activity"/>
    <property type="evidence" value="ECO:0007669"/>
    <property type="project" value="TreeGrafter"/>
</dbReference>
<dbReference type="InterPro" id="IPR043129">
    <property type="entry name" value="ATPase_NBD"/>
</dbReference>
<dbReference type="OrthoDB" id="9761504at2"/>
<keyword evidence="3" id="KW-0547">Nucleotide-binding</keyword>
<dbReference type="GO" id="GO:0019301">
    <property type="term" value="P:rhamnose catabolic process"/>
    <property type="evidence" value="ECO:0007669"/>
    <property type="project" value="InterPro"/>
</dbReference>
<dbReference type="GO" id="GO:0005524">
    <property type="term" value="F:ATP binding"/>
    <property type="evidence" value="ECO:0007669"/>
    <property type="project" value="UniProtKB-KW"/>
</dbReference>
<evidence type="ECO:0000256" key="7">
    <source>
        <dbReference type="ARBA" id="ARBA00023308"/>
    </source>
</evidence>
<feature type="domain" description="Carbohydrate kinase FGGY C-terminal" evidence="9">
    <location>
        <begin position="255"/>
        <end position="451"/>
    </location>
</feature>
<keyword evidence="7" id="KW-0684">Rhamnose metabolism</keyword>
<dbReference type="CDD" id="cd07771">
    <property type="entry name" value="ASKHA_NBD_FGGY_RhaB-like"/>
    <property type="match status" value="1"/>
</dbReference>
<gene>
    <name evidence="10" type="ORF">UG56_024950</name>
</gene>
<dbReference type="RefSeq" id="WP_071327317.1">
    <property type="nucleotide sequence ID" value="NZ_JZDQ02000048.1"/>
</dbReference>
<evidence type="ECO:0000256" key="4">
    <source>
        <dbReference type="ARBA" id="ARBA00022777"/>
    </source>
</evidence>
<dbReference type="PANTHER" id="PTHR10196:SF93">
    <property type="entry name" value="L-RHAMNULOKINASE"/>
    <property type="match status" value="1"/>
</dbReference>
<evidence type="ECO:0000259" key="8">
    <source>
        <dbReference type="Pfam" id="PF00370"/>
    </source>
</evidence>
<dbReference type="Pfam" id="PF02782">
    <property type="entry name" value="FGGY_C"/>
    <property type="match status" value="1"/>
</dbReference>
<reference evidence="10" key="1">
    <citation type="submission" date="2016-10" db="EMBL/GenBank/DDBJ databases">
        <title>Draft Genome Sequence of Nocardioides luteus Strain BAFB, an Alkane-Degrading Bacterium Isolated from JP-7 Polluted Soil.</title>
        <authorList>
            <person name="Brown L."/>
            <person name="Ruiz O.N."/>
            <person name="Gunasekera T."/>
        </authorList>
    </citation>
    <scope>NUCLEOTIDE SEQUENCE [LARGE SCALE GENOMIC DNA]</scope>
    <source>
        <strain evidence="10">BAFB</strain>
    </source>
</reference>
<dbReference type="SUPFAM" id="SSF53067">
    <property type="entry name" value="Actin-like ATPase domain"/>
    <property type="match status" value="2"/>
</dbReference>
<evidence type="ECO:0000256" key="3">
    <source>
        <dbReference type="ARBA" id="ARBA00022741"/>
    </source>
</evidence>
<dbReference type="GO" id="GO:0008993">
    <property type="term" value="F:rhamnulokinase activity"/>
    <property type="evidence" value="ECO:0007669"/>
    <property type="project" value="InterPro"/>
</dbReference>
<evidence type="ECO:0000256" key="2">
    <source>
        <dbReference type="ARBA" id="ARBA00022679"/>
    </source>
</evidence>
<protein>
    <submittedName>
        <fullName evidence="10">Rhamnulokinase</fullName>
    </submittedName>
</protein>
<name>A0A1J4MXF2_9ACTN</name>
<accession>A0A1J4MXF2</accession>
<dbReference type="Pfam" id="PF00370">
    <property type="entry name" value="FGGY_N"/>
    <property type="match status" value="1"/>
</dbReference>
<dbReference type="Gene3D" id="3.30.420.40">
    <property type="match status" value="2"/>
</dbReference>
<dbReference type="STRING" id="1844.UG56_024950"/>
<feature type="domain" description="Carbohydrate kinase FGGY N-terminal" evidence="8">
    <location>
        <begin position="72"/>
        <end position="245"/>
    </location>
</feature>
<keyword evidence="5" id="KW-0067">ATP-binding</keyword>
<organism evidence="10 11">
    <name type="scientific">Nocardioides luteus</name>
    <dbReference type="NCBI Taxonomy" id="1844"/>
    <lineage>
        <taxon>Bacteria</taxon>
        <taxon>Bacillati</taxon>
        <taxon>Actinomycetota</taxon>
        <taxon>Actinomycetes</taxon>
        <taxon>Propionibacteriales</taxon>
        <taxon>Nocardioidaceae</taxon>
        <taxon>Nocardioides</taxon>
    </lineage>
</organism>
<proteinExistence type="inferred from homology"/>
<keyword evidence="6" id="KW-1015">Disulfide bond</keyword>
<evidence type="ECO:0000313" key="11">
    <source>
        <dbReference type="Proteomes" id="UP000033772"/>
    </source>
</evidence>
<keyword evidence="2" id="KW-0808">Transferase</keyword>
<keyword evidence="11" id="KW-1185">Reference proteome</keyword>
<dbReference type="EMBL" id="JZDQ02000048">
    <property type="protein sequence ID" value="OIJ24012.1"/>
    <property type="molecule type" value="Genomic_DNA"/>
</dbReference>
<dbReference type="GO" id="GO:0005829">
    <property type="term" value="C:cytosol"/>
    <property type="evidence" value="ECO:0007669"/>
    <property type="project" value="TreeGrafter"/>
</dbReference>
<keyword evidence="4" id="KW-0418">Kinase</keyword>
<evidence type="ECO:0000256" key="1">
    <source>
        <dbReference type="ARBA" id="ARBA00009156"/>
    </source>
</evidence>
<dbReference type="GO" id="GO:0006071">
    <property type="term" value="P:glycerol metabolic process"/>
    <property type="evidence" value="ECO:0007669"/>
    <property type="project" value="TreeGrafter"/>
</dbReference>
<evidence type="ECO:0000259" key="9">
    <source>
        <dbReference type="Pfam" id="PF02782"/>
    </source>
</evidence>